<evidence type="ECO:0000313" key="2">
    <source>
        <dbReference type="Proteomes" id="UP000319663"/>
    </source>
</evidence>
<reference evidence="1 2" key="1">
    <citation type="submission" date="2019-06" db="EMBL/GenBank/DDBJ databases">
        <title>Wine fermentation using esterase from Monascus purpureus.</title>
        <authorList>
            <person name="Geng C."/>
            <person name="Zhang Y."/>
        </authorList>
    </citation>
    <scope>NUCLEOTIDE SEQUENCE [LARGE SCALE GENOMIC DNA]</scope>
    <source>
        <strain evidence="1">HQ1</strain>
    </source>
</reference>
<name>A0A507QKK3_MONPU</name>
<gene>
    <name evidence="1" type="ORF">MPDQ_005647</name>
</gene>
<proteinExistence type="predicted"/>
<dbReference type="Proteomes" id="UP000319663">
    <property type="component" value="Unassembled WGS sequence"/>
</dbReference>
<comment type="caution">
    <text evidence="1">The sequence shown here is derived from an EMBL/GenBank/DDBJ whole genome shotgun (WGS) entry which is preliminary data.</text>
</comment>
<accession>A0A507QKK3</accession>
<dbReference type="AlphaFoldDB" id="A0A507QKK3"/>
<evidence type="ECO:0000313" key="1">
    <source>
        <dbReference type="EMBL" id="TQB67477.1"/>
    </source>
</evidence>
<organism evidence="1 2">
    <name type="scientific">Monascus purpureus</name>
    <name type="common">Red mold</name>
    <name type="synonym">Monascus anka</name>
    <dbReference type="NCBI Taxonomy" id="5098"/>
    <lineage>
        <taxon>Eukaryota</taxon>
        <taxon>Fungi</taxon>
        <taxon>Dikarya</taxon>
        <taxon>Ascomycota</taxon>
        <taxon>Pezizomycotina</taxon>
        <taxon>Eurotiomycetes</taxon>
        <taxon>Eurotiomycetidae</taxon>
        <taxon>Eurotiales</taxon>
        <taxon>Aspergillaceae</taxon>
        <taxon>Monascus</taxon>
    </lineage>
</organism>
<dbReference type="EMBL" id="VIFY01000400">
    <property type="protein sequence ID" value="TQB67477.1"/>
    <property type="molecule type" value="Genomic_DNA"/>
</dbReference>
<sequence>MRSLINIPDHSFFNPAFVSVDVPVDSNIEGNTVNAPGALSPFSGNSAKAEKRASVDGNASPDHSFFNPAFVSVDVPVNANIEGNTVDAPGALSPFCENSAKAEKRASVDGNLSPDSSFFNPAFVSVDVPVNANIKDNTVNAPGALSPFCGNSAQAPAATPSGKVEKVRRLVGVVSVICGYQCKRWIQGLAHLLRKVPQVTTMVMLGRVAARLT</sequence>
<keyword evidence="2" id="KW-1185">Reference proteome</keyword>
<protein>
    <submittedName>
        <fullName evidence="1">Uncharacterized protein</fullName>
    </submittedName>
</protein>